<dbReference type="EMBL" id="FOFA01000004">
    <property type="protein sequence ID" value="SEQ64103.1"/>
    <property type="molecule type" value="Genomic_DNA"/>
</dbReference>
<evidence type="ECO:0000256" key="3">
    <source>
        <dbReference type="ARBA" id="ARBA00023163"/>
    </source>
</evidence>
<keyword evidence="6" id="KW-1185">Reference proteome</keyword>
<dbReference type="GO" id="GO:0000976">
    <property type="term" value="F:transcription cis-regulatory region binding"/>
    <property type="evidence" value="ECO:0007669"/>
    <property type="project" value="TreeGrafter"/>
</dbReference>
<dbReference type="SUPFAM" id="SSF53822">
    <property type="entry name" value="Periplasmic binding protein-like I"/>
    <property type="match status" value="1"/>
</dbReference>
<keyword evidence="3" id="KW-0804">Transcription</keyword>
<keyword evidence="1" id="KW-0805">Transcription regulation</keyword>
<dbReference type="RefSeq" id="WP_091180598.1">
    <property type="nucleotide sequence ID" value="NZ_FOFA01000004.1"/>
</dbReference>
<dbReference type="PANTHER" id="PTHR30146">
    <property type="entry name" value="LACI-RELATED TRANSCRIPTIONAL REPRESSOR"/>
    <property type="match status" value="1"/>
</dbReference>
<dbReference type="CDD" id="cd01392">
    <property type="entry name" value="HTH_LacI"/>
    <property type="match status" value="1"/>
</dbReference>
<reference evidence="6" key="1">
    <citation type="submission" date="2016-10" db="EMBL/GenBank/DDBJ databases">
        <authorList>
            <person name="Varghese N."/>
            <person name="Submissions S."/>
        </authorList>
    </citation>
    <scope>NUCLEOTIDE SEQUENCE [LARGE SCALE GENOMIC DNA]</scope>
    <source>
        <strain evidence="6">CGMCC 4.6856</strain>
    </source>
</reference>
<dbReference type="STRING" id="1036181.SAMN05421756_104341"/>
<dbReference type="InterPro" id="IPR046335">
    <property type="entry name" value="LacI/GalR-like_sensor"/>
</dbReference>
<protein>
    <submittedName>
        <fullName evidence="5">LacI family transcriptional regulator</fullName>
    </submittedName>
</protein>
<dbReference type="PROSITE" id="PS50932">
    <property type="entry name" value="HTH_LACI_2"/>
    <property type="match status" value="1"/>
</dbReference>
<accession>A0A1H9HP65</accession>
<dbReference type="Gene3D" id="1.10.260.40">
    <property type="entry name" value="lambda repressor-like DNA-binding domains"/>
    <property type="match status" value="1"/>
</dbReference>
<evidence type="ECO:0000256" key="1">
    <source>
        <dbReference type="ARBA" id="ARBA00023015"/>
    </source>
</evidence>
<gene>
    <name evidence="5" type="ORF">SAMN05421756_104341</name>
</gene>
<dbReference type="Gene3D" id="3.40.50.2300">
    <property type="match status" value="2"/>
</dbReference>
<proteinExistence type="predicted"/>
<dbReference type="Pfam" id="PF00356">
    <property type="entry name" value="LacI"/>
    <property type="match status" value="1"/>
</dbReference>
<evidence type="ECO:0000256" key="2">
    <source>
        <dbReference type="ARBA" id="ARBA00023125"/>
    </source>
</evidence>
<dbReference type="Pfam" id="PF13377">
    <property type="entry name" value="Peripla_BP_3"/>
    <property type="match status" value="1"/>
</dbReference>
<dbReference type="GO" id="GO:0003700">
    <property type="term" value="F:DNA-binding transcription factor activity"/>
    <property type="evidence" value="ECO:0007669"/>
    <property type="project" value="TreeGrafter"/>
</dbReference>
<evidence type="ECO:0000259" key="4">
    <source>
        <dbReference type="PROSITE" id="PS50932"/>
    </source>
</evidence>
<sequence length="345" mass="35941">MTKHGQPTLGAVAAEAGVSLATVSKVLNDRVDVSAGTRARVRRLLDAHGYVPTVHRNARGRWLVSLVLPALDSPYALEILRGVTASPLDVVVCSLSDGAGPTSWTDQVLGSGRAGALVVVPELTDPERTRLAGARTPCVVIDPTGPLDGVLPSVGATNRAGGLAATRHLLDLGHRRIAVIGGPRQVLCSRARIEGYRAALESRGLAVDPDLVRPGDFHHAGGFAQTQALLRLPDPPTAVFAGSDEQALGVVDAARHAGLRVPDDLSVVGFDDLPVARWSSPPLTTVRQPLAEMGRTAAEMLLALLEGEQLARRPVELATSLCVRSSTAPPSDGGVGQVRARVAVA</sequence>
<dbReference type="SUPFAM" id="SSF47413">
    <property type="entry name" value="lambda repressor-like DNA-binding domains"/>
    <property type="match status" value="1"/>
</dbReference>
<dbReference type="InterPro" id="IPR028082">
    <property type="entry name" value="Peripla_BP_I"/>
</dbReference>
<dbReference type="OrthoDB" id="3510266at2"/>
<evidence type="ECO:0000313" key="6">
    <source>
        <dbReference type="Proteomes" id="UP000198504"/>
    </source>
</evidence>
<organism evidence="5 6">
    <name type="scientific">Microlunatus flavus</name>
    <dbReference type="NCBI Taxonomy" id="1036181"/>
    <lineage>
        <taxon>Bacteria</taxon>
        <taxon>Bacillati</taxon>
        <taxon>Actinomycetota</taxon>
        <taxon>Actinomycetes</taxon>
        <taxon>Propionibacteriales</taxon>
        <taxon>Propionibacteriaceae</taxon>
        <taxon>Microlunatus</taxon>
    </lineage>
</organism>
<dbReference type="InterPro" id="IPR010982">
    <property type="entry name" value="Lambda_DNA-bd_dom_sf"/>
</dbReference>
<keyword evidence="2" id="KW-0238">DNA-binding</keyword>
<dbReference type="Proteomes" id="UP000198504">
    <property type="component" value="Unassembled WGS sequence"/>
</dbReference>
<feature type="domain" description="HTH lacI-type" evidence="4">
    <location>
        <begin position="7"/>
        <end position="60"/>
    </location>
</feature>
<dbReference type="PANTHER" id="PTHR30146:SF153">
    <property type="entry name" value="LACTOSE OPERON REPRESSOR"/>
    <property type="match status" value="1"/>
</dbReference>
<dbReference type="AlphaFoldDB" id="A0A1H9HP65"/>
<name>A0A1H9HP65_9ACTN</name>
<evidence type="ECO:0000313" key="5">
    <source>
        <dbReference type="EMBL" id="SEQ64103.1"/>
    </source>
</evidence>
<dbReference type="SMART" id="SM00354">
    <property type="entry name" value="HTH_LACI"/>
    <property type="match status" value="1"/>
</dbReference>
<dbReference type="InterPro" id="IPR000843">
    <property type="entry name" value="HTH_LacI"/>
</dbReference>